<comment type="caution">
    <text evidence="3">The sequence shown here is derived from an EMBL/GenBank/DDBJ whole genome shotgun (WGS) entry which is preliminary data.</text>
</comment>
<feature type="domain" description="DUF5681" evidence="2">
    <location>
        <begin position="22"/>
        <end position="98"/>
    </location>
</feature>
<evidence type="ECO:0000313" key="3">
    <source>
        <dbReference type="EMBL" id="MEW9920975.1"/>
    </source>
</evidence>
<gene>
    <name evidence="3" type="ORF">AB2B41_15280</name>
</gene>
<dbReference type="InterPro" id="IPR043736">
    <property type="entry name" value="DUF5681"/>
</dbReference>
<dbReference type="Pfam" id="PF18932">
    <property type="entry name" value="DUF5681"/>
    <property type="match status" value="1"/>
</dbReference>
<sequence length="193" mass="21693">MAEGNRGMSGSDDDVGYGRPPRSTRFKRGQSGNPRGRPRGRKVGIPHDAVLGQMVTIRENGKARRITAAEAFLLQLTKQGLEGDSVAARQSLAAIQEARAKRVIESQENQVDCIVLVPVSFNVNPALEPLRMARKLDRFRPTARMMLEPWIVEEALVRLGGRRLSPDQQRIVLQATRTPHKVNWPDWWTVRPE</sequence>
<accession>A0ABV3RPQ8</accession>
<name>A0ABV3RPQ8_9RHOB</name>
<protein>
    <submittedName>
        <fullName evidence="3">DUF5681 domain-containing protein</fullName>
    </submittedName>
</protein>
<evidence type="ECO:0000313" key="4">
    <source>
        <dbReference type="Proteomes" id="UP001556098"/>
    </source>
</evidence>
<dbReference type="EMBL" id="JBFNXX010000012">
    <property type="protein sequence ID" value="MEW9920975.1"/>
    <property type="molecule type" value="Genomic_DNA"/>
</dbReference>
<dbReference type="Proteomes" id="UP001556098">
    <property type="component" value="Unassembled WGS sequence"/>
</dbReference>
<proteinExistence type="predicted"/>
<dbReference type="RefSeq" id="WP_367878678.1">
    <property type="nucleotide sequence ID" value="NZ_JBFNXX010000012.1"/>
</dbReference>
<keyword evidence="4" id="KW-1185">Reference proteome</keyword>
<reference evidence="3 4" key="1">
    <citation type="submission" date="2024-07" db="EMBL/GenBank/DDBJ databases">
        <title>Marimonas sp.nov., isolated from tidal-flat sediment.</title>
        <authorList>
            <person name="Jayan J.N."/>
            <person name="Lee S.S."/>
        </authorList>
    </citation>
    <scope>NUCLEOTIDE SEQUENCE [LARGE SCALE GENOMIC DNA]</scope>
    <source>
        <strain evidence="3 4">MJW-29</strain>
    </source>
</reference>
<evidence type="ECO:0000256" key="1">
    <source>
        <dbReference type="SAM" id="MobiDB-lite"/>
    </source>
</evidence>
<organism evidence="3 4">
    <name type="scientific">Sulfitobacter sediminis</name>
    <dbReference type="NCBI Taxonomy" id="3234186"/>
    <lineage>
        <taxon>Bacteria</taxon>
        <taxon>Pseudomonadati</taxon>
        <taxon>Pseudomonadota</taxon>
        <taxon>Alphaproteobacteria</taxon>
        <taxon>Rhodobacterales</taxon>
        <taxon>Roseobacteraceae</taxon>
        <taxon>Sulfitobacter</taxon>
    </lineage>
</organism>
<feature type="region of interest" description="Disordered" evidence="1">
    <location>
        <begin position="1"/>
        <end position="45"/>
    </location>
</feature>
<evidence type="ECO:0000259" key="2">
    <source>
        <dbReference type="Pfam" id="PF18932"/>
    </source>
</evidence>